<feature type="compositionally biased region" description="Polar residues" evidence="1">
    <location>
        <begin position="56"/>
        <end position="74"/>
    </location>
</feature>
<sequence>MNKALNQSMRAILPLWKTTPTATLHRESGILPVTQVLEARRLRFSARLKSLDEPSSCESNATTQSAPLTTISSNEDIKYR</sequence>
<name>X0KJZ0_FUSOX</name>
<dbReference type="OrthoDB" id="4842715at2759"/>
<dbReference type="AlphaFoldDB" id="X0KJZ0"/>
<protein>
    <submittedName>
        <fullName evidence="2">Phosphatidylserine decarboxylase</fullName>
    </submittedName>
</protein>
<dbReference type="Proteomes" id="UP000030701">
    <property type="component" value="Unassembled WGS sequence"/>
</dbReference>
<proteinExistence type="predicted"/>
<evidence type="ECO:0000313" key="2">
    <source>
        <dbReference type="EMBL" id="EXM13793.1"/>
    </source>
</evidence>
<evidence type="ECO:0000313" key="3">
    <source>
        <dbReference type="EMBL" id="EXM13960.1"/>
    </source>
</evidence>
<dbReference type="EMBL" id="KK035260">
    <property type="protein sequence ID" value="EXM13793.1"/>
    <property type="molecule type" value="Genomic_DNA"/>
</dbReference>
<dbReference type="HOGENOM" id="CLU_2589827_0_0_1"/>
<gene>
    <name evidence="3" type="ORF">FOTG_17605</name>
    <name evidence="2" type="ORF">FOTG_17767</name>
</gene>
<dbReference type="EMBL" id="JH658095">
    <property type="protein sequence ID" value="EXM13960.1"/>
    <property type="molecule type" value="Genomic_DNA"/>
</dbReference>
<reference evidence="2" key="2">
    <citation type="submission" date="2014-03" db="EMBL/GenBank/DDBJ databases">
        <title>The Genome Annotation of Fusarium oxysporum Cotton.</title>
        <authorList>
            <consortium name="The Broad Institute Genomics Platform"/>
            <person name="Ma L.-J."/>
            <person name="Corby-Kistler H."/>
            <person name="Broz K."/>
            <person name="Gale L.R."/>
            <person name="Jonkers W."/>
            <person name="O'Donnell K."/>
            <person name="Ploetz R."/>
            <person name="Steinberg C."/>
            <person name="Schwartz D.C."/>
            <person name="VanEtten H."/>
            <person name="Zhou S."/>
            <person name="Young S.K."/>
            <person name="Zeng Q."/>
            <person name="Gargeya S."/>
            <person name="Fitzgerald M."/>
            <person name="Abouelleil A."/>
            <person name="Alvarado L."/>
            <person name="Chapman S.B."/>
            <person name="Gainer-Dewar J."/>
            <person name="Goldberg J."/>
            <person name="Griggs A."/>
            <person name="Gujja S."/>
            <person name="Hansen M."/>
            <person name="Howarth C."/>
            <person name="Imamovic A."/>
            <person name="Ireland A."/>
            <person name="Larimer J."/>
            <person name="McCowan C."/>
            <person name="Murphy C."/>
            <person name="Pearson M."/>
            <person name="Poon T.W."/>
            <person name="Priest M."/>
            <person name="Roberts A."/>
            <person name="Saif S."/>
            <person name="Shea T."/>
            <person name="Sykes S."/>
            <person name="Wortman J."/>
            <person name="Nusbaum C."/>
            <person name="Birren B."/>
        </authorList>
    </citation>
    <scope>NUCLEOTIDE SEQUENCE</scope>
    <source>
        <strain evidence="2">25433</strain>
    </source>
</reference>
<accession>X0KJZ0</accession>
<reference evidence="2" key="1">
    <citation type="submission" date="2011-11" db="EMBL/GenBank/DDBJ databases">
        <title>The Genome Sequence of Fusarium oxysporum Cotton.</title>
        <authorList>
            <consortium name="The Broad Institute Genome Sequencing Platform"/>
            <person name="Ma L.-J."/>
            <person name="Gale L.R."/>
            <person name="Schwartz D.C."/>
            <person name="Zhou S."/>
            <person name="Corby-Kistler H."/>
            <person name="Young S.K."/>
            <person name="Zeng Q."/>
            <person name="Gargeya S."/>
            <person name="Fitzgerald M."/>
            <person name="Haas B."/>
            <person name="Abouelleil A."/>
            <person name="Alvarado L."/>
            <person name="Arachchi H.M."/>
            <person name="Berlin A."/>
            <person name="Brown A."/>
            <person name="Chapman S.B."/>
            <person name="Chen Z."/>
            <person name="Dunbar C."/>
            <person name="Freedman E."/>
            <person name="Gearin G."/>
            <person name="Goldberg J."/>
            <person name="Griggs A."/>
            <person name="Gujja S."/>
            <person name="Heiman D."/>
            <person name="Howarth C."/>
            <person name="Larson L."/>
            <person name="Lui A."/>
            <person name="MacDonald P.J.P."/>
            <person name="Montmayeur A."/>
            <person name="Murphy C."/>
            <person name="Neiman D."/>
            <person name="Pearson M."/>
            <person name="Priest M."/>
            <person name="Roberts A."/>
            <person name="Saif S."/>
            <person name="Shea T."/>
            <person name="Shenoy N."/>
            <person name="Sisk P."/>
            <person name="Stolte C."/>
            <person name="Sykes S."/>
            <person name="Wortman J."/>
            <person name="Nusbaum C."/>
            <person name="Birren B."/>
        </authorList>
    </citation>
    <scope>NUCLEOTIDE SEQUENCE [LARGE SCALE GENOMIC DNA]</scope>
    <source>
        <strain evidence="2">25433</strain>
    </source>
</reference>
<organism evidence="2">
    <name type="scientific">Fusarium oxysporum f. sp. vasinfectum 25433</name>
    <dbReference type="NCBI Taxonomy" id="1089449"/>
    <lineage>
        <taxon>Eukaryota</taxon>
        <taxon>Fungi</taxon>
        <taxon>Dikarya</taxon>
        <taxon>Ascomycota</taxon>
        <taxon>Pezizomycotina</taxon>
        <taxon>Sordariomycetes</taxon>
        <taxon>Hypocreomycetidae</taxon>
        <taxon>Hypocreales</taxon>
        <taxon>Nectriaceae</taxon>
        <taxon>Fusarium</taxon>
        <taxon>Fusarium oxysporum species complex</taxon>
    </lineage>
</organism>
<feature type="region of interest" description="Disordered" evidence="1">
    <location>
        <begin position="50"/>
        <end position="80"/>
    </location>
</feature>
<evidence type="ECO:0000256" key="1">
    <source>
        <dbReference type="SAM" id="MobiDB-lite"/>
    </source>
</evidence>